<dbReference type="Proteomes" id="UP001143391">
    <property type="component" value="Unassembled WGS sequence"/>
</dbReference>
<name>A0ABT5YCV3_9GAMM</name>
<organism evidence="2 3">
    <name type="scientific">Marinobacter iranensis</name>
    <dbReference type="NCBI Taxonomy" id="2962607"/>
    <lineage>
        <taxon>Bacteria</taxon>
        <taxon>Pseudomonadati</taxon>
        <taxon>Pseudomonadota</taxon>
        <taxon>Gammaproteobacteria</taxon>
        <taxon>Pseudomonadales</taxon>
        <taxon>Marinobacteraceae</taxon>
        <taxon>Marinobacter</taxon>
    </lineage>
</organism>
<dbReference type="EMBL" id="JANCMW010000010">
    <property type="protein sequence ID" value="MDF0751508.1"/>
    <property type="molecule type" value="Genomic_DNA"/>
</dbReference>
<dbReference type="InterPro" id="IPR011990">
    <property type="entry name" value="TPR-like_helical_dom_sf"/>
</dbReference>
<evidence type="ECO:0000259" key="1">
    <source>
        <dbReference type="Pfam" id="PF13511"/>
    </source>
</evidence>
<dbReference type="Gene3D" id="1.25.40.10">
    <property type="entry name" value="Tetratricopeptide repeat domain"/>
    <property type="match status" value="1"/>
</dbReference>
<proteinExistence type="predicted"/>
<gene>
    <name evidence="2" type="ORF">NLU14_14875</name>
</gene>
<evidence type="ECO:0000313" key="2">
    <source>
        <dbReference type="EMBL" id="MDF0751508.1"/>
    </source>
</evidence>
<feature type="domain" description="DUF4124" evidence="1">
    <location>
        <begin position="123"/>
        <end position="176"/>
    </location>
</feature>
<keyword evidence="3" id="KW-1185">Reference proteome</keyword>
<dbReference type="InterPro" id="IPR025392">
    <property type="entry name" value="DUF4124"/>
</dbReference>
<dbReference type="Pfam" id="PF13511">
    <property type="entry name" value="DUF4124"/>
    <property type="match status" value="1"/>
</dbReference>
<reference evidence="2" key="1">
    <citation type="submission" date="2022-07" db="EMBL/GenBank/DDBJ databases">
        <title>Marinobacter iranensis a new bacterium isolate from a hipersaline lake in Iran.</title>
        <authorList>
            <person name="Mohammad A.M.A."/>
            <person name="Cristina S.-P."/>
            <person name="Antonio V."/>
        </authorList>
    </citation>
    <scope>NUCLEOTIDE SEQUENCE</scope>
    <source>
        <strain evidence="2">71-i</strain>
    </source>
</reference>
<sequence>MTYAGGSTNLTYDRDGLLTGIHGFTIGRHADHGLPVSLDDGTLNKTFGYNGHGEVTDVSTELNQTSAFDYDLTYNSVGQIVGKTETLPDGTVNQYRDEHDACFRLTGLNQGGIVPRIFKIAALFCLCASFGLQAGVYKWVDENGRTHFSDKPPPNQQKRNVEVLNDRAKAPPSSSKAQADYRQPAASRILRIRKLFEGEEFGQLNSVLADSLRAVKTEIDHESQLREAYQVFQQDEPAWEALFDRWISRYPQQYQGYLARATYLVHRGWEARGGAYIDETPQKNIDRMVAFMNRAQSDLSRALSLEAGALWAYCLRINIAKSGGQYPDALRTLEQATKRYPATYLARKYYIEMLDPKWGGSPLSMISFANSAQHHVGTNPRLRQLVSYAYYEAGRMAYINKEYAQASGYLSIAIDKGGRPPAGF</sequence>
<protein>
    <submittedName>
        <fullName evidence="2">DUF4124 domain-containing protein</fullName>
    </submittedName>
</protein>
<accession>A0ABT5YCV3</accession>
<dbReference type="SUPFAM" id="SSF48452">
    <property type="entry name" value="TPR-like"/>
    <property type="match status" value="1"/>
</dbReference>
<evidence type="ECO:0000313" key="3">
    <source>
        <dbReference type="Proteomes" id="UP001143391"/>
    </source>
</evidence>
<comment type="caution">
    <text evidence="2">The sequence shown here is derived from an EMBL/GenBank/DDBJ whole genome shotgun (WGS) entry which is preliminary data.</text>
</comment>